<evidence type="ECO:0000256" key="7">
    <source>
        <dbReference type="ARBA" id="ARBA00023237"/>
    </source>
</evidence>
<name>A0A193LJ87_9GAMM</name>
<evidence type="ECO:0000256" key="8">
    <source>
        <dbReference type="PROSITE-ProRule" id="PRU01360"/>
    </source>
</evidence>
<dbReference type="Pfam" id="PF00593">
    <property type="entry name" value="TonB_dep_Rec_b-barrel"/>
    <property type="match status" value="1"/>
</dbReference>
<dbReference type="PANTHER" id="PTHR47234">
    <property type="match status" value="1"/>
</dbReference>
<feature type="domain" description="TonB-dependent receptor-like beta-barrel" evidence="11">
    <location>
        <begin position="409"/>
        <end position="895"/>
    </location>
</feature>
<feature type="chain" id="PRO_5008260302" description="TonB-dependent receptor" evidence="10">
    <location>
        <begin position="45"/>
        <end position="930"/>
    </location>
</feature>
<dbReference type="Proteomes" id="UP000092695">
    <property type="component" value="Chromosome"/>
</dbReference>
<feature type="signal peptide" evidence="10">
    <location>
        <begin position="1"/>
        <end position="44"/>
    </location>
</feature>
<dbReference type="AlphaFoldDB" id="A0A193LJ87"/>
<sequence>MHQNRSQNTAARLQVDSRGCLRKHFHCKTLLAIGVSLLSAGAVAQTTGSGGADTLEEVVVTASRIARSGFEAPTPVTIIDNETLERAAVTNVAEYLNELPAIRPSTTPGNTGISTTNAGTFFMNLRGLGNQRTLVLVNKRRHVSTTPEGMVDLNVIPNALIERIEMVTGGASAAWGSDAVAGVVNVIMDDDITGLRSTIQYGESELGDAEDFRFSLAGGIGFAGGRGHAYFGGEYGDNKGMPSGENRDWFQGHHLQIANPNYAAGNGEPQYLIASNVTAANATTGGLITSGPLRGTEFLPGGAVRQFNYGDNLSSAHMTNGDGLYEPSLRVLSTPVERSNLFLGATYDFSDSLSGFVEAGYAHSVTDYKIAYFTARDRAITIQDDNAYLPAVVQQRMMDEGVTSFTMGRYSNDYDYQNTHNGNDMLRLAAGFDGTVFDDWSWSAYAQYGENTSQADIGENRLNDRYTESIDAVFHPVSGDVVCRSTLTDPGNGCVPVNLFGVGSPSQEAADYFLSRRDLDRALTQTAIGFDISGEPFSTSAGPVSVAAGIEHRQDEVEQTVNQEAIDGLFNIGNSKPYSGDFDVTDYFVETVVPVLSNKPWAETLELNAAIRLSDYNLSGTETTWKLGASWEPNQQVRFRFTQSRDIRAPNLAELYTGLSLSFSTIFNPVTGVSEPSVPTPRTGNEGLKPEIADTTTFGVVLTPDFIEGARFSIDAYDIEVADVISVVGGQNIVNFCADGLQQFCDVITRGPGGELLEVRNTSVNLAKLETRGLDIEASYVRDMQSGARMNYRLLATYLDKYASDNGISQIEVSDVVSGGGAGPKWRALASVGYAMGAWDMQLQGRYVHKGIRYPSVTYDDPTVESWSSFNLSGSYSWTDTALGDVQFFAKIANLFDRDPAITPTSSQPTSRTQHDRTGRAYAVGLRIAF</sequence>
<evidence type="ECO:0000313" key="13">
    <source>
        <dbReference type="EMBL" id="ANO52572.1"/>
    </source>
</evidence>
<protein>
    <recommendedName>
        <fullName evidence="15">TonB-dependent receptor</fullName>
    </recommendedName>
</protein>
<keyword evidence="6 8" id="KW-0472">Membrane</keyword>
<keyword evidence="5 9" id="KW-0798">TonB box</keyword>
<evidence type="ECO:0000256" key="2">
    <source>
        <dbReference type="ARBA" id="ARBA00022448"/>
    </source>
</evidence>
<evidence type="ECO:0000256" key="6">
    <source>
        <dbReference type="ARBA" id="ARBA00023136"/>
    </source>
</evidence>
<keyword evidence="3 8" id="KW-1134">Transmembrane beta strand</keyword>
<organism evidence="13 14">
    <name type="scientific">Woeseia oceani</name>
    <dbReference type="NCBI Taxonomy" id="1548547"/>
    <lineage>
        <taxon>Bacteria</taxon>
        <taxon>Pseudomonadati</taxon>
        <taxon>Pseudomonadota</taxon>
        <taxon>Gammaproteobacteria</taxon>
        <taxon>Woeseiales</taxon>
        <taxon>Woeseiaceae</taxon>
        <taxon>Woeseia</taxon>
    </lineage>
</organism>
<evidence type="ECO:0000256" key="3">
    <source>
        <dbReference type="ARBA" id="ARBA00022452"/>
    </source>
</evidence>
<dbReference type="InterPro" id="IPR012910">
    <property type="entry name" value="Plug_dom"/>
</dbReference>
<accession>A0A193LJ87</accession>
<dbReference type="InterPro" id="IPR000531">
    <property type="entry name" value="Beta-barrel_TonB"/>
</dbReference>
<dbReference type="EMBL" id="CP016268">
    <property type="protein sequence ID" value="ANO52572.1"/>
    <property type="molecule type" value="Genomic_DNA"/>
</dbReference>
<dbReference type="PANTHER" id="PTHR47234:SF3">
    <property type="entry name" value="SECRETIN_TONB SHORT N-TERMINAL DOMAIN-CONTAINING PROTEIN"/>
    <property type="match status" value="1"/>
</dbReference>
<evidence type="ECO:0000259" key="12">
    <source>
        <dbReference type="Pfam" id="PF07715"/>
    </source>
</evidence>
<dbReference type="PROSITE" id="PS52016">
    <property type="entry name" value="TONB_DEPENDENT_REC_3"/>
    <property type="match status" value="1"/>
</dbReference>
<dbReference type="Gene3D" id="2.40.170.20">
    <property type="entry name" value="TonB-dependent receptor, beta-barrel domain"/>
    <property type="match status" value="1"/>
</dbReference>
<keyword evidence="4 8" id="KW-0812">Transmembrane</keyword>
<proteinExistence type="inferred from homology"/>
<evidence type="ECO:0008006" key="15">
    <source>
        <dbReference type="Google" id="ProtNLM"/>
    </source>
</evidence>
<dbReference type="KEGG" id="woc:BA177_16505"/>
<dbReference type="STRING" id="1548547.BA177_16505"/>
<keyword evidence="2 8" id="KW-0813">Transport</keyword>
<evidence type="ECO:0000313" key="14">
    <source>
        <dbReference type="Proteomes" id="UP000092695"/>
    </source>
</evidence>
<dbReference type="SUPFAM" id="SSF56935">
    <property type="entry name" value="Porins"/>
    <property type="match status" value="1"/>
</dbReference>
<keyword evidence="10" id="KW-0732">Signal</keyword>
<comment type="subcellular location">
    <subcellularLocation>
        <location evidence="1 8">Cell outer membrane</location>
        <topology evidence="1 8">Multi-pass membrane protein</topology>
    </subcellularLocation>
</comment>
<evidence type="ECO:0000256" key="10">
    <source>
        <dbReference type="SAM" id="SignalP"/>
    </source>
</evidence>
<evidence type="ECO:0000259" key="11">
    <source>
        <dbReference type="Pfam" id="PF00593"/>
    </source>
</evidence>
<evidence type="ECO:0000256" key="1">
    <source>
        <dbReference type="ARBA" id="ARBA00004571"/>
    </source>
</evidence>
<dbReference type="InterPro" id="IPR036942">
    <property type="entry name" value="Beta-barrel_TonB_sf"/>
</dbReference>
<gene>
    <name evidence="13" type="ORF">BA177_16505</name>
</gene>
<dbReference type="GO" id="GO:0009279">
    <property type="term" value="C:cell outer membrane"/>
    <property type="evidence" value="ECO:0007669"/>
    <property type="project" value="UniProtKB-SubCell"/>
</dbReference>
<keyword evidence="7 8" id="KW-0998">Cell outer membrane</keyword>
<feature type="domain" description="TonB-dependent receptor plug" evidence="12">
    <location>
        <begin position="71"/>
        <end position="183"/>
    </location>
</feature>
<evidence type="ECO:0000256" key="4">
    <source>
        <dbReference type="ARBA" id="ARBA00022692"/>
    </source>
</evidence>
<reference evidence="13 14" key="1">
    <citation type="submission" date="2016-06" db="EMBL/GenBank/DDBJ databases">
        <title>Complete genome sequence of a deep-branching marine Gamma Proteobacterium Woeseia oceani type strain XK5.</title>
        <authorList>
            <person name="Mu D."/>
            <person name="Du Z."/>
        </authorList>
    </citation>
    <scope>NUCLEOTIDE SEQUENCE [LARGE SCALE GENOMIC DNA]</scope>
    <source>
        <strain evidence="13 14">XK5</strain>
    </source>
</reference>
<dbReference type="Pfam" id="PF07715">
    <property type="entry name" value="Plug"/>
    <property type="match status" value="1"/>
</dbReference>
<evidence type="ECO:0000256" key="5">
    <source>
        <dbReference type="ARBA" id="ARBA00023077"/>
    </source>
</evidence>
<comment type="similarity">
    <text evidence="8 9">Belongs to the TonB-dependent receptor family.</text>
</comment>
<keyword evidence="14" id="KW-1185">Reference proteome</keyword>
<dbReference type="Gene3D" id="2.170.130.10">
    <property type="entry name" value="TonB-dependent receptor, plug domain"/>
    <property type="match status" value="1"/>
</dbReference>
<evidence type="ECO:0000256" key="9">
    <source>
        <dbReference type="RuleBase" id="RU003357"/>
    </source>
</evidence>
<dbReference type="InterPro" id="IPR037066">
    <property type="entry name" value="Plug_dom_sf"/>
</dbReference>
<dbReference type="InterPro" id="IPR039426">
    <property type="entry name" value="TonB-dep_rcpt-like"/>
</dbReference>